<dbReference type="AlphaFoldDB" id="A0A2T2Z494"/>
<feature type="compositionally biased region" description="Polar residues" evidence="1">
    <location>
        <begin position="184"/>
        <end position="202"/>
    </location>
</feature>
<dbReference type="InterPro" id="IPR013207">
    <property type="entry name" value="LGFP"/>
</dbReference>
<dbReference type="Pfam" id="PF08310">
    <property type="entry name" value="LGFP"/>
    <property type="match status" value="2"/>
</dbReference>
<sequence length="202" mass="20429">MFQIGSPDHCRAPACGSVAFAGTALLFTAACSNDNNDNNSSGTTTTHAGAAETTGAMATGTMASGTMTPGETPPGTAAATETEIAAQNGQEIAVSGHILTKYTDMGGVQSPLGEPTGASVQGPNGGSCQEFTGGAICWSEQTDAHVVWGDIRTAWESNGGVNGKLGYPTSDEKDNPTGKESDFTGGTITWNSADRQTTVTTK</sequence>
<gene>
    <name evidence="2" type="ORF">C8259_16560</name>
</gene>
<protein>
    <submittedName>
        <fullName evidence="2">Esterase</fullName>
    </submittedName>
</protein>
<proteinExistence type="predicted"/>
<dbReference type="EMBL" id="PYHS01000007">
    <property type="protein sequence ID" value="PSR62529.1"/>
    <property type="molecule type" value="Genomic_DNA"/>
</dbReference>
<evidence type="ECO:0000313" key="2">
    <source>
        <dbReference type="EMBL" id="PSR62529.1"/>
    </source>
</evidence>
<comment type="caution">
    <text evidence="2">The sequence shown here is derived from an EMBL/GenBank/DDBJ whole genome shotgun (WGS) entry which is preliminary data.</text>
</comment>
<feature type="compositionally biased region" description="Basic and acidic residues" evidence="1">
    <location>
        <begin position="170"/>
        <end position="182"/>
    </location>
</feature>
<name>A0A2T2Z494_9NOCA</name>
<evidence type="ECO:0000313" key="3">
    <source>
        <dbReference type="Proteomes" id="UP000241647"/>
    </source>
</evidence>
<feature type="region of interest" description="Disordered" evidence="1">
    <location>
        <begin position="158"/>
        <end position="202"/>
    </location>
</feature>
<dbReference type="Proteomes" id="UP000241647">
    <property type="component" value="Unassembled WGS sequence"/>
</dbReference>
<evidence type="ECO:0000256" key="1">
    <source>
        <dbReference type="SAM" id="MobiDB-lite"/>
    </source>
</evidence>
<accession>A0A2T2Z494</accession>
<organism evidence="2 3">
    <name type="scientific">Nocardia nova</name>
    <dbReference type="NCBI Taxonomy" id="37330"/>
    <lineage>
        <taxon>Bacteria</taxon>
        <taxon>Bacillati</taxon>
        <taxon>Actinomycetota</taxon>
        <taxon>Actinomycetes</taxon>
        <taxon>Mycobacteriales</taxon>
        <taxon>Nocardiaceae</taxon>
        <taxon>Nocardia</taxon>
    </lineage>
</organism>
<reference evidence="2 3" key="1">
    <citation type="submission" date="2018-02" db="EMBL/GenBank/DDBJ databases">
        <title>8 Nocardia nova and 1 Nocardia cyriacigeorgica strain used for evolution to TMP-SMX.</title>
        <authorList>
            <person name="Mehta H."/>
            <person name="Weng J."/>
            <person name="Shamoo Y."/>
        </authorList>
    </citation>
    <scope>NUCLEOTIDE SEQUENCE [LARGE SCALE GENOMIC DNA]</scope>
    <source>
        <strain evidence="2 3">ATCC 33727</strain>
    </source>
</reference>